<dbReference type="InterPro" id="IPR022385">
    <property type="entry name" value="Rhs_assc_core"/>
</dbReference>
<feature type="chain" id="PRO_5047524978" evidence="2">
    <location>
        <begin position="30"/>
        <end position="1181"/>
    </location>
</feature>
<comment type="caution">
    <text evidence="4">The sequence shown here is derived from an EMBL/GenBank/DDBJ whole genome shotgun (WGS) entry which is preliminary data.</text>
</comment>
<keyword evidence="2" id="KW-0732">Signal</keyword>
<evidence type="ECO:0000259" key="3">
    <source>
        <dbReference type="Pfam" id="PF20041"/>
    </source>
</evidence>
<sequence length="1181" mass="130053">MKKKLNNPVKLKAMLCLAISCITGLSASAQITLTGNIAPGEYHDKTSIKITPTSSFIAGPGQSVHLFIQVPECQPLATAPSNSQNYVVTYVPRKEGISNPASLSLQDCDVMTQIQYFDGLGRPIQNIQVKGSPAGNDVVQPMAYDLYGRETTKYLPYVLPSAAANNGSYQATAIADQLSFFNPTGSSGTQLGNGIARIPSPYALTNFEPSPLNRPVEQGAPGDTWQPVPNSTTGHTVKITYATNTGSEVKLWVLIAGGGAAISGANSGNYLTSQLYKTATTDENGNSTIEFKDLQGHVVCKMAQLDASTYLSTYYVYDDYGNLAYVIPPIPAAVAYPTSFTESPSDAVFSNYIYAYHYDSRNRLAEKKLPGKGWEHMVYNNIDQMVATQDAVQRLDHKYTFTKYDTQGRVIMTGELTDSRTHDVITAAIAPQTINWETPITTGDGYTTTASWPNSWNMLYTINYYDDYTFPGGSTYASTATLVTSQTKGLLTGTKVRNLVGGAMLLTEYYYDSEGRPRETIAQNNISGTDRVINDYNFTGQLVKATRTHNSSTLTNMVIVNEYTYDHMGRKLRSLQKTGAGSKVVISRFNYNEIGQLLSKQLHGTISGTDTTYLQKVAYTYNPRGWLSSSSAPLFAMQLKYDDADDGAAPQYNGNIGNQYWGTQDALGKHYTYTYDALNRLKKGISTSTGYSETGTDPSGIAYDYLGNILQLTRIGNNMTNNYTYNYFNNNGSNQLQNVSGLTGSDYVYDDNGNAKHDGRTGRDITYNYLNLPETINTAGNASTITYTYDATGNKLKRISSTAGVGTTDYDNGIVYDNANIFAQTEEGRVLNLNGTINYEYSLTDHLGNSRVTFDTSLGYAHQVQNNDYFPFGMEHANNVPASPKNEYLYNKKELQEELGQYDYGARFYDPVIGRWNSVDPLAEINRSWNPYAYVKNNPMRFMDPDGMTEAPREAVGADGLTDEQYIAASRFGGVDRNLEKQFQQQNKEQEENQKEKNDDDPKSVWRKILSMFGINVESQPQTEEDIRDAREGGAMREATFASLQKAQQNLQDYADYVPLVGPSMNMSTGMANHDNSKVILGSLGFGFDFAGGEASKVSGWVKKKVFNSLDEAIQKKIIAAVGKGVVAPTAQQGIVRLTATEAAETGYKFKIKILGKGGDIRIYGNPMENGHILFDKIMRH</sequence>
<name>A0ABR9XM23_9SPHI</name>
<reference evidence="4 5" key="1">
    <citation type="submission" date="2020-10" db="EMBL/GenBank/DDBJ databases">
        <title>Mucilaginibacter mali sp. nov., isolated from rhizosphere soil of apple orchard.</title>
        <authorList>
            <person name="Lee J.-S."/>
            <person name="Kim H.S."/>
            <person name="Kim J.-S."/>
        </authorList>
    </citation>
    <scope>NUCLEOTIDE SEQUENCE [LARGE SCALE GENOMIC DNA]</scope>
    <source>
        <strain evidence="4 5">KCTC 23157</strain>
    </source>
</reference>
<gene>
    <name evidence="4" type="ORF">IRJ18_17980</name>
</gene>
<feature type="compositionally biased region" description="Basic and acidic residues" evidence="1">
    <location>
        <begin position="988"/>
        <end position="1003"/>
    </location>
</feature>
<organism evidence="4 5">
    <name type="scientific">Mucilaginibacter boryungensis</name>
    <dbReference type="NCBI Taxonomy" id="768480"/>
    <lineage>
        <taxon>Bacteria</taxon>
        <taxon>Pseudomonadati</taxon>
        <taxon>Bacteroidota</taxon>
        <taxon>Sphingobacteriia</taxon>
        <taxon>Sphingobacteriales</taxon>
        <taxon>Sphingobacteriaceae</taxon>
        <taxon>Mucilaginibacter</taxon>
    </lineage>
</organism>
<feature type="region of interest" description="Disordered" evidence="1">
    <location>
        <begin position="983"/>
        <end position="1003"/>
    </location>
</feature>
<protein>
    <submittedName>
        <fullName evidence="4">RHS repeat-associated core domain-containing protein</fullName>
    </submittedName>
</protein>
<evidence type="ECO:0000256" key="2">
    <source>
        <dbReference type="SAM" id="SignalP"/>
    </source>
</evidence>
<dbReference type="InterPro" id="IPR045619">
    <property type="entry name" value="DUF6443"/>
</dbReference>
<accession>A0ABR9XM23</accession>
<dbReference type="PANTHER" id="PTHR32305:SF15">
    <property type="entry name" value="PROTEIN RHSA-RELATED"/>
    <property type="match status" value="1"/>
</dbReference>
<evidence type="ECO:0000313" key="5">
    <source>
        <dbReference type="Proteomes" id="UP000632774"/>
    </source>
</evidence>
<feature type="domain" description="DUF6443" evidence="3">
    <location>
        <begin position="97"/>
        <end position="236"/>
    </location>
</feature>
<evidence type="ECO:0000256" key="1">
    <source>
        <dbReference type="SAM" id="MobiDB-lite"/>
    </source>
</evidence>
<dbReference type="RefSeq" id="WP_194107679.1">
    <property type="nucleotide sequence ID" value="NZ_JADFFM010000002.1"/>
</dbReference>
<evidence type="ECO:0000313" key="4">
    <source>
        <dbReference type="EMBL" id="MBE9668265.1"/>
    </source>
</evidence>
<dbReference type="InterPro" id="IPR050708">
    <property type="entry name" value="T6SS_VgrG/RHS"/>
</dbReference>
<dbReference type="NCBIfam" id="TIGR03696">
    <property type="entry name" value="Rhs_assc_core"/>
    <property type="match status" value="1"/>
</dbReference>
<proteinExistence type="predicted"/>
<feature type="signal peptide" evidence="2">
    <location>
        <begin position="1"/>
        <end position="29"/>
    </location>
</feature>
<dbReference type="EMBL" id="JADFFM010000002">
    <property type="protein sequence ID" value="MBE9668265.1"/>
    <property type="molecule type" value="Genomic_DNA"/>
</dbReference>
<dbReference type="Gene3D" id="2.180.10.10">
    <property type="entry name" value="RHS repeat-associated core"/>
    <property type="match status" value="1"/>
</dbReference>
<dbReference type="PANTHER" id="PTHR32305">
    <property type="match status" value="1"/>
</dbReference>
<dbReference type="Pfam" id="PF20041">
    <property type="entry name" value="DUF6443"/>
    <property type="match status" value="1"/>
</dbReference>
<keyword evidence="5" id="KW-1185">Reference proteome</keyword>
<dbReference type="Proteomes" id="UP000632774">
    <property type="component" value="Unassembled WGS sequence"/>
</dbReference>